<dbReference type="Proteomes" id="UP001530400">
    <property type="component" value="Unassembled WGS sequence"/>
</dbReference>
<gene>
    <name evidence="2" type="ORF">ACHAWO_010147</name>
</gene>
<dbReference type="EMBL" id="JALLPJ020000309">
    <property type="protein sequence ID" value="KAL3795855.1"/>
    <property type="molecule type" value="Genomic_DNA"/>
</dbReference>
<organism evidence="2 3">
    <name type="scientific">Cyclotella atomus</name>
    <dbReference type="NCBI Taxonomy" id="382360"/>
    <lineage>
        <taxon>Eukaryota</taxon>
        <taxon>Sar</taxon>
        <taxon>Stramenopiles</taxon>
        <taxon>Ochrophyta</taxon>
        <taxon>Bacillariophyta</taxon>
        <taxon>Coscinodiscophyceae</taxon>
        <taxon>Thalassiosirophycidae</taxon>
        <taxon>Stephanodiscales</taxon>
        <taxon>Stephanodiscaceae</taxon>
        <taxon>Cyclotella</taxon>
    </lineage>
</organism>
<keyword evidence="3" id="KW-1185">Reference proteome</keyword>
<comment type="caution">
    <text evidence="2">The sequence shown here is derived from an EMBL/GenBank/DDBJ whole genome shotgun (WGS) entry which is preliminary data.</text>
</comment>
<feature type="compositionally biased region" description="Basic and acidic residues" evidence="1">
    <location>
        <begin position="119"/>
        <end position="130"/>
    </location>
</feature>
<protein>
    <submittedName>
        <fullName evidence="2">Uncharacterized protein</fullName>
    </submittedName>
</protein>
<feature type="compositionally biased region" description="Low complexity" evidence="1">
    <location>
        <begin position="407"/>
        <end position="417"/>
    </location>
</feature>
<reference evidence="2 3" key="1">
    <citation type="submission" date="2024-10" db="EMBL/GenBank/DDBJ databases">
        <title>Updated reference genomes for cyclostephanoid diatoms.</title>
        <authorList>
            <person name="Roberts W.R."/>
            <person name="Alverson A.J."/>
        </authorList>
    </citation>
    <scope>NUCLEOTIDE SEQUENCE [LARGE SCALE GENOMIC DNA]</scope>
    <source>
        <strain evidence="2 3">AJA010-31</strain>
    </source>
</reference>
<evidence type="ECO:0000256" key="1">
    <source>
        <dbReference type="SAM" id="MobiDB-lite"/>
    </source>
</evidence>
<feature type="region of interest" description="Disordered" evidence="1">
    <location>
        <begin position="110"/>
        <end position="135"/>
    </location>
</feature>
<dbReference type="AlphaFoldDB" id="A0ABD3QCG0"/>
<feature type="region of interest" description="Disordered" evidence="1">
    <location>
        <begin position="407"/>
        <end position="429"/>
    </location>
</feature>
<name>A0ABD3QCG0_9STRA</name>
<sequence length="429" mass="48635">MGAIELDKEEAATEAAALKVDTDKDIKFISTLPALLPRKPKFSNTNIALLTKNTINIDNAASSCDDLLCEIPNIVTKQEAQSLVYSFDKGLFGKEWSLEGYDRQHRVQRYQRQSTDGEINAHEHESETNHYDNSSNYSDVMEESFGWLFDRIIASINTNVTNNTSVLNHRPYEVIVTEHTPSSCRSVVDTFEQFPHCDCITENKKCGCYIANVTLVNNAIVHLEKPQIRDLDCWDVTTPIEEYSGELIMEENGAVVKMGDCLWNWRGRIMDVQEKSETLLEDEIRKPVKKGAWVRTKKLKALNKRSITISFRGIHPSLQSIKKEQVEDVGLMDPQLLAKQIALASRPLSELLTIIVTTSPIRSNPSTEMLEHTFDTFQFAGEEFAFECKKVIVCDGCRVLEEVQQQQQQGNSNNNNNASVDQPPKIRIY</sequence>
<evidence type="ECO:0000313" key="3">
    <source>
        <dbReference type="Proteomes" id="UP001530400"/>
    </source>
</evidence>
<evidence type="ECO:0000313" key="2">
    <source>
        <dbReference type="EMBL" id="KAL3795855.1"/>
    </source>
</evidence>
<feature type="non-terminal residue" evidence="2">
    <location>
        <position position="429"/>
    </location>
</feature>
<proteinExistence type="predicted"/>
<accession>A0ABD3QCG0</accession>